<gene>
    <name evidence="6" type="ORF">EHT87_01030</name>
</gene>
<comment type="caution">
    <text evidence="6">The sequence shown here is derived from an EMBL/GenBank/DDBJ whole genome shotgun (WGS) entry which is preliminary data.</text>
</comment>
<evidence type="ECO:0000313" key="7">
    <source>
        <dbReference type="Proteomes" id="UP000274271"/>
    </source>
</evidence>
<accession>A0A3P1CUB7</accession>
<dbReference type="InterPro" id="IPR051459">
    <property type="entry name" value="Cytochrome_c-type_DH"/>
</dbReference>
<dbReference type="Proteomes" id="UP000274271">
    <property type="component" value="Unassembled WGS sequence"/>
</dbReference>
<evidence type="ECO:0000256" key="4">
    <source>
        <dbReference type="PROSITE-ProRule" id="PRU00433"/>
    </source>
</evidence>
<dbReference type="PROSITE" id="PS51007">
    <property type="entry name" value="CYTC"/>
    <property type="match status" value="1"/>
</dbReference>
<feature type="domain" description="Cytochrome c" evidence="5">
    <location>
        <begin position="49"/>
        <end position="149"/>
    </location>
</feature>
<dbReference type="InterPro" id="IPR009056">
    <property type="entry name" value="Cyt_c-like_dom"/>
</dbReference>
<dbReference type="AlphaFoldDB" id="A0A3P1CUB7"/>
<name>A0A3P1CUB7_9BACT</name>
<evidence type="ECO:0000256" key="3">
    <source>
        <dbReference type="ARBA" id="ARBA00023004"/>
    </source>
</evidence>
<dbReference type="GO" id="GO:0009055">
    <property type="term" value="F:electron transfer activity"/>
    <property type="evidence" value="ECO:0007669"/>
    <property type="project" value="InterPro"/>
</dbReference>
<dbReference type="RefSeq" id="WP_124902976.1">
    <property type="nucleotide sequence ID" value="NZ_RQJP01000001.1"/>
</dbReference>
<dbReference type="InterPro" id="IPR036909">
    <property type="entry name" value="Cyt_c-like_dom_sf"/>
</dbReference>
<sequence>MKKVLKVIGYALLCVVLLLGGFCAYVATVGTPTYDPPTIPELTVESTPARVARGEVIAQIQCMACHANNENRLTGKHLAEVPALFGTLYSKNITQDKEKGIGNWTDGELIYFLRTGLRRDGTHAAVMPQYPNMADEDLKSVVAWLRSDRLPVQPSKEEAPNSELSFFSKLLTHTLMKPLPYSPELVALPDSNDPVALGRYTADAIGDCYGCHSGDLIDQDKQHPERSKGYYGGGIEMKGDGGESVFTANLTFDDQTGIAKKYTKEQFIRAVRLGVRPDGSILKQPMFPRPMLSEREVGAIYDYLKTVPKIQNDIAKKNAEVQLAGN</sequence>
<dbReference type="PANTHER" id="PTHR35008:SF8">
    <property type="entry name" value="ALCOHOL DEHYDROGENASE CYTOCHROME C SUBUNIT"/>
    <property type="match status" value="1"/>
</dbReference>
<keyword evidence="1 4" id="KW-0349">Heme</keyword>
<organism evidence="6 7">
    <name type="scientific">Larkinella knui</name>
    <dbReference type="NCBI Taxonomy" id="2025310"/>
    <lineage>
        <taxon>Bacteria</taxon>
        <taxon>Pseudomonadati</taxon>
        <taxon>Bacteroidota</taxon>
        <taxon>Cytophagia</taxon>
        <taxon>Cytophagales</taxon>
        <taxon>Spirosomataceae</taxon>
        <taxon>Larkinella</taxon>
    </lineage>
</organism>
<proteinExistence type="predicted"/>
<reference evidence="6 7" key="1">
    <citation type="submission" date="2018-11" db="EMBL/GenBank/DDBJ databases">
        <authorList>
            <person name="Zhou Z."/>
            <person name="Wang G."/>
        </authorList>
    </citation>
    <scope>NUCLEOTIDE SEQUENCE [LARGE SCALE GENOMIC DNA]</scope>
    <source>
        <strain evidence="6 7">KCTC42998</strain>
    </source>
</reference>
<protein>
    <submittedName>
        <fullName evidence="6">Cytochrome c</fullName>
    </submittedName>
</protein>
<dbReference type="GO" id="GO:0046872">
    <property type="term" value="F:metal ion binding"/>
    <property type="evidence" value="ECO:0007669"/>
    <property type="project" value="UniProtKB-KW"/>
</dbReference>
<dbReference type="EMBL" id="RQJP01000001">
    <property type="protein sequence ID" value="RRB16905.1"/>
    <property type="molecule type" value="Genomic_DNA"/>
</dbReference>
<evidence type="ECO:0000259" key="5">
    <source>
        <dbReference type="PROSITE" id="PS51007"/>
    </source>
</evidence>
<evidence type="ECO:0000313" key="6">
    <source>
        <dbReference type="EMBL" id="RRB16905.1"/>
    </source>
</evidence>
<dbReference type="OrthoDB" id="9809720at2"/>
<evidence type="ECO:0000256" key="2">
    <source>
        <dbReference type="ARBA" id="ARBA00022723"/>
    </source>
</evidence>
<keyword evidence="2 4" id="KW-0479">Metal-binding</keyword>
<keyword evidence="7" id="KW-1185">Reference proteome</keyword>
<evidence type="ECO:0000256" key="1">
    <source>
        <dbReference type="ARBA" id="ARBA00022617"/>
    </source>
</evidence>
<dbReference type="PANTHER" id="PTHR35008">
    <property type="entry name" value="BLL4482 PROTEIN-RELATED"/>
    <property type="match status" value="1"/>
</dbReference>
<dbReference type="Gene3D" id="1.10.760.10">
    <property type="entry name" value="Cytochrome c-like domain"/>
    <property type="match status" value="2"/>
</dbReference>
<dbReference type="SUPFAM" id="SSF46626">
    <property type="entry name" value="Cytochrome c"/>
    <property type="match status" value="2"/>
</dbReference>
<dbReference type="GO" id="GO:0020037">
    <property type="term" value="F:heme binding"/>
    <property type="evidence" value="ECO:0007669"/>
    <property type="project" value="InterPro"/>
</dbReference>
<dbReference type="Pfam" id="PF13442">
    <property type="entry name" value="Cytochrome_CBB3"/>
    <property type="match status" value="1"/>
</dbReference>
<keyword evidence="3 4" id="KW-0408">Iron</keyword>